<keyword evidence="1" id="KW-1185">Reference proteome</keyword>
<dbReference type="Proteomes" id="UP000515135">
    <property type="component" value="Unplaced"/>
</dbReference>
<evidence type="ECO:0000313" key="1">
    <source>
        <dbReference type="Proteomes" id="UP000515135"/>
    </source>
</evidence>
<organism evidence="1 2">
    <name type="scientific">Branchiostoma belcheri</name>
    <name type="common">Amphioxus</name>
    <dbReference type="NCBI Taxonomy" id="7741"/>
    <lineage>
        <taxon>Eukaryota</taxon>
        <taxon>Metazoa</taxon>
        <taxon>Chordata</taxon>
        <taxon>Cephalochordata</taxon>
        <taxon>Leptocardii</taxon>
        <taxon>Amphioxiformes</taxon>
        <taxon>Branchiostomatidae</taxon>
        <taxon>Branchiostoma</taxon>
    </lineage>
</organism>
<sequence length="221" mass="25430">MDVNLVQSSHDRLEPLGFFFREGKVPCISNRIFTTCIYDCICFIFFPQSSPYDWKMKLTVCLLFLGCLVLVAEAIAEPREEDLQGLLAELEDLVDELEALVYFLAVAEVGMEKRVGCRSRCRRLRGELRHHCFAGCGGPMGKRDQVEDLEAEEEVTELGMEKRNKERKSTKIVCEIVVRLSCASPLKPLIMQRYNTRGTQSDSNLLRSLVGRQRYFFCERR</sequence>
<protein>
    <submittedName>
        <fullName evidence="2">Uncharacterized protein LOC109470223 isoform X1</fullName>
    </submittedName>
</protein>
<proteinExistence type="predicted"/>
<dbReference type="AlphaFoldDB" id="A0A6P4YSC6"/>
<dbReference type="GeneID" id="109470223"/>
<dbReference type="KEGG" id="bbel:109470223"/>
<reference evidence="2" key="1">
    <citation type="submission" date="2025-08" db="UniProtKB">
        <authorList>
            <consortium name="RefSeq"/>
        </authorList>
    </citation>
    <scope>IDENTIFICATION</scope>
    <source>
        <tissue evidence="2">Gonad</tissue>
    </source>
</reference>
<evidence type="ECO:0000313" key="2">
    <source>
        <dbReference type="RefSeq" id="XP_019624624.1"/>
    </source>
</evidence>
<gene>
    <name evidence="2" type="primary">LOC109470223</name>
</gene>
<name>A0A6P4YSC6_BRABE</name>
<dbReference type="OrthoDB" id="10199405at2759"/>
<dbReference type="RefSeq" id="XP_019624624.1">
    <property type="nucleotide sequence ID" value="XM_019769065.1"/>
</dbReference>
<accession>A0A6P4YSC6</accession>